<keyword evidence="5" id="KW-1185">Reference proteome</keyword>
<feature type="compositionally biased region" description="Polar residues" evidence="1">
    <location>
        <begin position="219"/>
        <end position="231"/>
    </location>
</feature>
<dbReference type="InterPro" id="IPR006076">
    <property type="entry name" value="FAD-dep_OxRdtase"/>
</dbReference>
<keyword evidence="2" id="KW-0812">Transmembrane</keyword>
<proteinExistence type="predicted"/>
<dbReference type="PANTHER" id="PTHR13847:SF150">
    <property type="entry name" value="OXIDOREDUCTASE TDA3-RELATED"/>
    <property type="match status" value="1"/>
</dbReference>
<feature type="compositionally biased region" description="Low complexity" evidence="1">
    <location>
        <begin position="285"/>
        <end position="325"/>
    </location>
</feature>
<feature type="domain" description="FAD dependent oxidoreductase" evidence="3">
    <location>
        <begin position="11"/>
        <end position="192"/>
    </location>
</feature>
<organism evidence="4 5">
    <name type="scientific">Geotrichum candidum</name>
    <name type="common">Oospora lactis</name>
    <name type="synonym">Dipodascus geotrichum</name>
    <dbReference type="NCBI Taxonomy" id="1173061"/>
    <lineage>
        <taxon>Eukaryota</taxon>
        <taxon>Fungi</taxon>
        <taxon>Dikarya</taxon>
        <taxon>Ascomycota</taxon>
        <taxon>Saccharomycotina</taxon>
        <taxon>Dipodascomycetes</taxon>
        <taxon>Dipodascales</taxon>
        <taxon>Dipodascaceae</taxon>
        <taxon>Geotrichum</taxon>
    </lineage>
</organism>
<feature type="region of interest" description="Disordered" evidence="1">
    <location>
        <begin position="203"/>
        <end position="376"/>
    </location>
</feature>
<dbReference type="Proteomes" id="UP000242525">
    <property type="component" value="Unassembled WGS sequence"/>
</dbReference>
<evidence type="ECO:0000259" key="3">
    <source>
        <dbReference type="Pfam" id="PF01266"/>
    </source>
</evidence>
<feature type="compositionally biased region" description="Polar residues" evidence="1">
    <location>
        <begin position="350"/>
        <end position="364"/>
    </location>
</feature>
<accession>A0A0J9X7M4</accession>
<dbReference type="GO" id="GO:0005829">
    <property type="term" value="C:cytosol"/>
    <property type="evidence" value="ECO:0007669"/>
    <property type="project" value="GOC"/>
</dbReference>
<reference evidence="4" key="1">
    <citation type="submission" date="2014-03" db="EMBL/GenBank/DDBJ databases">
        <authorList>
            <person name="Casaregola S."/>
        </authorList>
    </citation>
    <scope>NUCLEOTIDE SEQUENCE [LARGE SCALE GENOMIC DNA]</scope>
    <source>
        <strain evidence="4">CLIB 918</strain>
    </source>
</reference>
<evidence type="ECO:0000256" key="2">
    <source>
        <dbReference type="SAM" id="Phobius"/>
    </source>
</evidence>
<dbReference type="EMBL" id="CCBN010000005">
    <property type="protein sequence ID" value="CDO53460.1"/>
    <property type="molecule type" value="Genomic_DNA"/>
</dbReference>
<dbReference type="Gene3D" id="3.50.50.60">
    <property type="entry name" value="FAD/NAD(P)-binding domain"/>
    <property type="match status" value="2"/>
</dbReference>
<gene>
    <name evidence="4" type="ORF">BN980_GECA05s02045g</name>
</gene>
<keyword evidence="2" id="KW-0472">Membrane</keyword>
<evidence type="ECO:0000313" key="4">
    <source>
        <dbReference type="EMBL" id="CDO53460.1"/>
    </source>
</evidence>
<dbReference type="STRING" id="1173061.A0A0J9X7M4"/>
<dbReference type="OrthoDB" id="498204at2759"/>
<keyword evidence="2" id="KW-1133">Transmembrane helix</keyword>
<feature type="compositionally biased region" description="Low complexity" evidence="1">
    <location>
        <begin position="248"/>
        <end position="270"/>
    </location>
</feature>
<dbReference type="InterPro" id="IPR036188">
    <property type="entry name" value="FAD/NAD-bd_sf"/>
</dbReference>
<protein>
    <submittedName>
        <fullName evidence="4">Similar to Saccharomyces cerevisiae YHR009C TDA3 Putative oxidoreductase involved in late endosome to Golgi transport</fullName>
    </submittedName>
</protein>
<dbReference type="AlphaFoldDB" id="A0A0J9X7M4"/>
<dbReference type="PANTHER" id="PTHR13847">
    <property type="entry name" value="SARCOSINE DEHYDROGENASE-RELATED"/>
    <property type="match status" value="1"/>
</dbReference>
<dbReference type="Gene3D" id="3.30.9.10">
    <property type="entry name" value="D-Amino Acid Oxidase, subunit A, domain 2"/>
    <property type="match status" value="2"/>
</dbReference>
<dbReference type="GO" id="GO:0042147">
    <property type="term" value="P:retrograde transport, endosome to Golgi"/>
    <property type="evidence" value="ECO:0007669"/>
    <property type="project" value="TreeGrafter"/>
</dbReference>
<dbReference type="SUPFAM" id="SSF51905">
    <property type="entry name" value="FAD/NAD(P)-binding domain"/>
    <property type="match status" value="1"/>
</dbReference>
<comment type="caution">
    <text evidence="4">The sequence shown here is derived from an EMBL/GenBank/DDBJ whole genome shotgun (WGS) entry which is preliminary data.</text>
</comment>
<evidence type="ECO:0000256" key="1">
    <source>
        <dbReference type="SAM" id="MobiDB-lite"/>
    </source>
</evidence>
<feature type="transmembrane region" description="Helical" evidence="2">
    <location>
        <begin position="12"/>
        <end position="28"/>
    </location>
</feature>
<evidence type="ECO:0000313" key="5">
    <source>
        <dbReference type="Proteomes" id="UP000242525"/>
    </source>
</evidence>
<feature type="domain" description="FAD dependent oxidoreductase" evidence="3">
    <location>
        <begin position="363"/>
        <end position="543"/>
    </location>
</feature>
<dbReference type="GO" id="GO:0005770">
    <property type="term" value="C:late endosome"/>
    <property type="evidence" value="ECO:0007669"/>
    <property type="project" value="TreeGrafter"/>
</dbReference>
<sequence length="578" mass="62508">MSSPNTKKKEIVIVGAGIVGVCTAYYITRHPKFSPETHHITILEARRPASGASGKAGGLLAMWAFPQQIVPLSFQLHQELAEEYNGAIEWGYRGLKTLCIEGDVSPTNLRNIANQKTPKKPAVDLPEDLNWINTAIIDGWAHLGGADSTAQVHPYKFTLFILKKVLETGAVDLISGKATEVVTNDTGEAVGVKYTTFIDKQNSATRAASAGKKAPPSRKLQTPSSPTMNKSSLHHPDNPTFNNQTQKPNPIQQPSSNISIPESSDSSLSNKPTITTSGIHSHPHNSSTNTNDNYNNSDSYIDNSDLTTSSSVKSESSISTENSSNIFTDDDQRSLDESITKEPNDDESDNTISLEEQPAPTESTPVEEADKPDDGLKYLGGDQIVLTLGPWTSKILPSCPISGLRAHSITIQPSKLVSPFALFTEMRTSRTSYVSPEIYPRKDEVYVCGEGDTAAGVPESTDDVEVLRDRCDELFKNVGYISPQLKNGRILKRQACYLPVVDVPSHSGPFIGNTNVENLYLASGHSCWGINNAPGTGLLMAELLLDGEATSASLDGLEPEFYFDASSSEIPGDETPIM</sequence>
<name>A0A0J9X7M4_GEOCN</name>
<dbReference type="Pfam" id="PF01266">
    <property type="entry name" value="DAO"/>
    <property type="match status" value="2"/>
</dbReference>
<feature type="compositionally biased region" description="Basic and acidic residues" evidence="1">
    <location>
        <begin position="330"/>
        <end position="343"/>
    </location>
</feature>